<evidence type="ECO:0000313" key="9">
    <source>
        <dbReference type="EMBL" id="NYD74051.1"/>
    </source>
</evidence>
<reference evidence="9 10" key="1">
    <citation type="submission" date="2020-07" db="EMBL/GenBank/DDBJ databases">
        <title>Sequencing the genomes of 1000 actinobacteria strains.</title>
        <authorList>
            <person name="Klenk H.-P."/>
        </authorList>
    </citation>
    <scope>NUCLEOTIDE SEQUENCE [LARGE SCALE GENOMIC DNA]</scope>
    <source>
        <strain evidence="9 10">DSM 23871</strain>
    </source>
</reference>
<comment type="similarity">
    <text evidence="2">Belongs to the binding-protein-dependent transport system permease family. FecCD subfamily.</text>
</comment>
<dbReference type="InterPro" id="IPR037294">
    <property type="entry name" value="ABC_BtuC-like"/>
</dbReference>
<dbReference type="FunFam" id="1.10.3470.10:FF:000001">
    <property type="entry name" value="Vitamin B12 ABC transporter permease BtuC"/>
    <property type="match status" value="1"/>
</dbReference>
<evidence type="ECO:0000256" key="4">
    <source>
        <dbReference type="ARBA" id="ARBA00022475"/>
    </source>
</evidence>
<dbReference type="CDD" id="cd06550">
    <property type="entry name" value="TM_ABC_iron-siderophores_like"/>
    <property type="match status" value="1"/>
</dbReference>
<dbReference type="Proteomes" id="UP000589620">
    <property type="component" value="Unassembled WGS sequence"/>
</dbReference>
<dbReference type="SUPFAM" id="SSF81345">
    <property type="entry name" value="ABC transporter involved in vitamin B12 uptake, BtuC"/>
    <property type="match status" value="1"/>
</dbReference>
<dbReference type="Gene3D" id="1.10.3470.10">
    <property type="entry name" value="ABC transporter involved in vitamin B12 uptake, BtuC"/>
    <property type="match status" value="1"/>
</dbReference>
<dbReference type="AlphaFoldDB" id="A0A852SZH3"/>
<evidence type="ECO:0000256" key="8">
    <source>
        <dbReference type="SAM" id="Phobius"/>
    </source>
</evidence>
<sequence length="359" mass="36110">MSASVDAPAAGIPGGQAGGRVGSSPRARRRRLLAGFAVAAVLLAVVAVLSLMVGARTIAPADVVHALLHYDRTDQDSLVVVDSRLPRTLLGLVAGVGLGLAGTVMQGLSRNPLADPGILGVNFGASLAVVVAIAVLGVTSPSGYLWFAFAGAALASALVYAVSSLGREGATPVKLALAGAAVSAALGSLITAVELTSRTSLDAMRFWQVGSLAGRGFGVLWQVLPTLTAGAILALGLGRLLNGLALGDDVARGLGQRVGVTRALCGVAIVLLCGSATAAVGPIAFLGLIVPHIARRVVGADYRWILAYSAVAAPALLLACDILGRVVAPPGELQVGVVLAFVGAPVFIALVRRRRLVSL</sequence>
<keyword evidence="6 8" id="KW-1133">Transmembrane helix</keyword>
<dbReference type="EMBL" id="JACCBJ010000001">
    <property type="protein sequence ID" value="NYD74051.1"/>
    <property type="molecule type" value="Genomic_DNA"/>
</dbReference>
<dbReference type="InterPro" id="IPR000522">
    <property type="entry name" value="ABC_transptr_permease_BtuC"/>
</dbReference>
<feature type="transmembrane region" description="Helical" evidence="8">
    <location>
        <begin position="175"/>
        <end position="193"/>
    </location>
</feature>
<dbReference type="GO" id="GO:0033214">
    <property type="term" value="P:siderophore-iron import into cell"/>
    <property type="evidence" value="ECO:0007669"/>
    <property type="project" value="TreeGrafter"/>
</dbReference>
<feature type="transmembrane region" description="Helical" evidence="8">
    <location>
        <begin position="333"/>
        <end position="351"/>
    </location>
</feature>
<dbReference type="PANTHER" id="PTHR30472:SF1">
    <property type="entry name" value="FE(3+) DICITRATE TRANSPORT SYSTEM PERMEASE PROTEIN FECC-RELATED"/>
    <property type="match status" value="1"/>
</dbReference>
<keyword evidence="10" id="KW-1185">Reference proteome</keyword>
<feature type="transmembrane region" description="Helical" evidence="8">
    <location>
        <begin position="267"/>
        <end position="293"/>
    </location>
</feature>
<evidence type="ECO:0000256" key="1">
    <source>
        <dbReference type="ARBA" id="ARBA00004651"/>
    </source>
</evidence>
<name>A0A852SZH3_9MICO</name>
<keyword evidence="4" id="KW-1003">Cell membrane</keyword>
<feature type="transmembrane region" description="Helical" evidence="8">
    <location>
        <begin position="305"/>
        <end position="327"/>
    </location>
</feature>
<comment type="caution">
    <text evidence="9">The sequence shown here is derived from an EMBL/GenBank/DDBJ whole genome shotgun (WGS) entry which is preliminary data.</text>
</comment>
<feature type="transmembrane region" description="Helical" evidence="8">
    <location>
        <begin position="144"/>
        <end position="163"/>
    </location>
</feature>
<comment type="subcellular location">
    <subcellularLocation>
        <location evidence="1">Cell membrane</location>
        <topology evidence="1">Multi-pass membrane protein</topology>
    </subcellularLocation>
</comment>
<dbReference type="PANTHER" id="PTHR30472">
    <property type="entry name" value="FERRIC ENTEROBACTIN TRANSPORT SYSTEM PERMEASE PROTEIN"/>
    <property type="match status" value="1"/>
</dbReference>
<feature type="transmembrane region" description="Helical" evidence="8">
    <location>
        <begin position="117"/>
        <end position="138"/>
    </location>
</feature>
<evidence type="ECO:0000256" key="6">
    <source>
        <dbReference type="ARBA" id="ARBA00022989"/>
    </source>
</evidence>
<dbReference type="Pfam" id="PF01032">
    <property type="entry name" value="FecCD"/>
    <property type="match status" value="1"/>
</dbReference>
<keyword evidence="7 8" id="KW-0472">Membrane</keyword>
<dbReference type="GO" id="GO:0005886">
    <property type="term" value="C:plasma membrane"/>
    <property type="evidence" value="ECO:0007669"/>
    <property type="project" value="UniProtKB-SubCell"/>
</dbReference>
<accession>A0A852SZH3</accession>
<dbReference type="RefSeq" id="WP_179455761.1">
    <property type="nucleotide sequence ID" value="NZ_BAAAPX010000001.1"/>
</dbReference>
<evidence type="ECO:0000256" key="7">
    <source>
        <dbReference type="ARBA" id="ARBA00023136"/>
    </source>
</evidence>
<evidence type="ECO:0000256" key="5">
    <source>
        <dbReference type="ARBA" id="ARBA00022692"/>
    </source>
</evidence>
<evidence type="ECO:0000256" key="2">
    <source>
        <dbReference type="ARBA" id="ARBA00007935"/>
    </source>
</evidence>
<evidence type="ECO:0000256" key="3">
    <source>
        <dbReference type="ARBA" id="ARBA00022448"/>
    </source>
</evidence>
<gene>
    <name evidence="9" type="ORF">BJ963_001570</name>
</gene>
<evidence type="ECO:0000313" key="10">
    <source>
        <dbReference type="Proteomes" id="UP000589620"/>
    </source>
</evidence>
<feature type="transmembrane region" description="Helical" evidence="8">
    <location>
        <begin position="88"/>
        <end position="105"/>
    </location>
</feature>
<dbReference type="GO" id="GO:0022857">
    <property type="term" value="F:transmembrane transporter activity"/>
    <property type="evidence" value="ECO:0007669"/>
    <property type="project" value="InterPro"/>
</dbReference>
<organism evidence="9 10">
    <name type="scientific">Leifsonia soli</name>
    <dbReference type="NCBI Taxonomy" id="582665"/>
    <lineage>
        <taxon>Bacteria</taxon>
        <taxon>Bacillati</taxon>
        <taxon>Actinomycetota</taxon>
        <taxon>Actinomycetes</taxon>
        <taxon>Micrococcales</taxon>
        <taxon>Microbacteriaceae</taxon>
        <taxon>Leifsonia</taxon>
    </lineage>
</organism>
<proteinExistence type="inferred from homology"/>
<keyword evidence="3" id="KW-0813">Transport</keyword>
<keyword evidence="5 8" id="KW-0812">Transmembrane</keyword>
<feature type="transmembrane region" description="Helical" evidence="8">
    <location>
        <begin position="32"/>
        <end position="53"/>
    </location>
</feature>
<protein>
    <submittedName>
        <fullName evidence="9">Iron complex transport system permease protein</fullName>
    </submittedName>
</protein>